<organism evidence="1 2">
    <name type="scientific">Fusarium equiseti</name>
    <name type="common">Fusarium scirpi</name>
    <dbReference type="NCBI Taxonomy" id="61235"/>
    <lineage>
        <taxon>Eukaryota</taxon>
        <taxon>Fungi</taxon>
        <taxon>Dikarya</taxon>
        <taxon>Ascomycota</taxon>
        <taxon>Pezizomycotina</taxon>
        <taxon>Sordariomycetes</taxon>
        <taxon>Hypocreomycetidae</taxon>
        <taxon>Hypocreales</taxon>
        <taxon>Nectriaceae</taxon>
        <taxon>Fusarium</taxon>
        <taxon>Fusarium incarnatum-equiseti species complex</taxon>
    </lineage>
</organism>
<comment type="caution">
    <text evidence="1">The sequence shown here is derived from an EMBL/GenBank/DDBJ whole genome shotgun (WGS) entry which is preliminary data.</text>
</comment>
<dbReference type="AlphaFoldDB" id="A0A8J2IZ10"/>
<proteinExistence type="predicted"/>
<dbReference type="Proteomes" id="UP000693738">
    <property type="component" value="Unassembled WGS sequence"/>
</dbReference>
<evidence type="ECO:0000313" key="1">
    <source>
        <dbReference type="EMBL" id="CAG7566025.1"/>
    </source>
</evidence>
<accession>A0A8J2IZ10</accession>
<name>A0A8J2IZ10_FUSEQ</name>
<dbReference type="EMBL" id="CAJSTJ010000195">
    <property type="protein sequence ID" value="CAG7566025.1"/>
    <property type="molecule type" value="Genomic_DNA"/>
</dbReference>
<evidence type="ECO:0000313" key="2">
    <source>
        <dbReference type="Proteomes" id="UP000693738"/>
    </source>
</evidence>
<reference evidence="1" key="1">
    <citation type="submission" date="2021-05" db="EMBL/GenBank/DDBJ databases">
        <authorList>
            <person name="Khan N."/>
        </authorList>
    </citation>
    <scope>NUCLEOTIDE SEQUENCE</scope>
</reference>
<sequence length="469" mass="53674">MSHVARYLNESGDALRKFVDQWSRDPVTHNDVREIEWPLQNARKLAFISNESPLEGLIEKEILENYLPVYEGMSYLPLMGEVEEPIFIDTTRKRIQYLLKNVPTWCDFFVSKTIIYFYRRITETTYQTPAHMRVVYAMAAASELAVMASIMIDDEMDDITGRNGITSWQLKSPVSIAGDCILLNELARMVIRTYVPDSHPAKADLIRLIDDTIVEIANYFVLPTFLQASQNDGQPKQGFPFSIELITRDTVTSRTYVRAGKWIYNLFNLPRLAACYTGLRSEDMGIIRDQILRVSQFMCIIDDIRDSPDPEKSLDSLIKDELSDILSCELQNHLLLAALEVARSSSDEGKKNEIFNILQTRYGTNDLDDARIVAALYHKYDIVGHAKDILCETVRAYRMVSQTLAAHINMPRDIIYYLVRFYIIGEKADNTGNNKITGGVLKMFQQLEQSVTLSPMEKEDAILNMVEKM</sequence>
<gene>
    <name evidence="1" type="ORF">FEQUK3_LOCUS11771</name>
</gene>
<protein>
    <submittedName>
        <fullName evidence="1">Uncharacterized protein</fullName>
    </submittedName>
</protein>